<dbReference type="InterPro" id="IPR050281">
    <property type="entry name" value="Flavin_monoamine_oxidase"/>
</dbReference>
<dbReference type="SUPFAM" id="SSF54373">
    <property type="entry name" value="FAD-linked reductases, C-terminal domain"/>
    <property type="match status" value="1"/>
</dbReference>
<feature type="compositionally biased region" description="Basic and acidic residues" evidence="1">
    <location>
        <begin position="114"/>
        <end position="124"/>
    </location>
</feature>
<dbReference type="PANTHER" id="PTHR10742:SF410">
    <property type="entry name" value="LYSINE-SPECIFIC HISTONE DEMETHYLASE 2"/>
    <property type="match status" value="1"/>
</dbReference>
<dbReference type="EMBL" id="HBHK01025910">
    <property type="protein sequence ID" value="CAD9705483.1"/>
    <property type="molecule type" value="Transcribed_RNA"/>
</dbReference>
<reference evidence="3" key="1">
    <citation type="submission" date="2021-01" db="EMBL/GenBank/DDBJ databases">
        <authorList>
            <person name="Corre E."/>
            <person name="Pelletier E."/>
            <person name="Niang G."/>
            <person name="Scheremetjew M."/>
            <person name="Finn R."/>
            <person name="Kale V."/>
            <person name="Holt S."/>
            <person name="Cochrane G."/>
            <person name="Meng A."/>
            <person name="Brown T."/>
            <person name="Cohen L."/>
        </authorList>
    </citation>
    <scope>NUCLEOTIDE SEQUENCE</scope>
    <source>
        <strain evidence="3">NY070348D</strain>
    </source>
</reference>
<proteinExistence type="predicted"/>
<gene>
    <name evidence="3" type="ORF">QSP1433_LOCUS16277</name>
</gene>
<evidence type="ECO:0000259" key="2">
    <source>
        <dbReference type="Pfam" id="PF01593"/>
    </source>
</evidence>
<feature type="region of interest" description="Disordered" evidence="1">
    <location>
        <begin position="100"/>
        <end position="124"/>
    </location>
</feature>
<dbReference type="Pfam" id="PF01593">
    <property type="entry name" value="Amino_oxidase"/>
    <property type="match status" value="1"/>
</dbReference>
<accession>A0A7S2SPP0</accession>
<feature type="domain" description="Amine oxidase" evidence="2">
    <location>
        <begin position="154"/>
        <end position="660"/>
    </location>
</feature>
<organism evidence="3">
    <name type="scientific">Mucochytrium quahogii</name>
    <dbReference type="NCBI Taxonomy" id="96639"/>
    <lineage>
        <taxon>Eukaryota</taxon>
        <taxon>Sar</taxon>
        <taxon>Stramenopiles</taxon>
        <taxon>Bigyra</taxon>
        <taxon>Labyrinthulomycetes</taxon>
        <taxon>Thraustochytrida</taxon>
        <taxon>Thraustochytriidae</taxon>
        <taxon>Mucochytrium</taxon>
    </lineage>
</organism>
<dbReference type="SUPFAM" id="SSF51905">
    <property type="entry name" value="FAD/NAD(P)-binding domain"/>
    <property type="match status" value="1"/>
</dbReference>
<dbReference type="Gene3D" id="3.50.50.60">
    <property type="entry name" value="FAD/NAD(P)-binding domain"/>
    <property type="match status" value="1"/>
</dbReference>
<sequence>MSSGKRRVSKRKRAQAHLGSIVTDGTVESVFEDGTAGKDGTTVYVSATINQRNFKGVLFDTTGLGQEGDGTTLEQVLSAHLLQHESAGFQRWELKPARKCGMNKGNASRKKRAMSVEHPKKDVGSIEHRIRERIKEIGTRVGAKPRVIVIGAGLSGLCCARELLHLGFEVVVVEANDRVGGRCWTRNCDGVNVDCGAGWVHGTRNNPLTKLCRDNGIEMFNGGSGHLMPLYDCSGTLVPHSTDVAMETIFNDALNYATIMGHAESITEVMYNKYRQVLSKHRSPEMYGRSFQRRGHPPKQPLPLRKEQLLKVASGTRQTTEAIQQVAFCLHSMCEVIELMSHELKTLPHQSLGESIVEYFQDTLKKPKPLDRRLFNWHCSNLEYANATNLDQLSLQHWNQDDPFTFKGPHSLLRPGFGYLAESIAKSVNYAGGKILLGHEVGAISVGKPKSANVTGKKGDKPFELKGEVVVVTIPLGVLKTKQICFSPEMPYPKRLAVERLGFGTLDKVYLRFDAPFWDQQPVMGHVSEVAGEHFQFVNLLPVTGTPALLSLVSGRFAEALEKGQNDQIVKDVMAVLRRMYKNKAVPDPVSWYVTRWKQNRFSRGSYSYIRAGSTPEDIDNLAAPMADNTIFFAGEATSKTHLASAHGAVLSGREVAKVIGENIL</sequence>
<dbReference type="GO" id="GO:0016491">
    <property type="term" value="F:oxidoreductase activity"/>
    <property type="evidence" value="ECO:0007669"/>
    <property type="project" value="InterPro"/>
</dbReference>
<dbReference type="InterPro" id="IPR036188">
    <property type="entry name" value="FAD/NAD-bd_sf"/>
</dbReference>
<dbReference type="Gene3D" id="3.90.660.10">
    <property type="match status" value="1"/>
</dbReference>
<protein>
    <recommendedName>
        <fullName evidence="2">Amine oxidase domain-containing protein</fullName>
    </recommendedName>
</protein>
<dbReference type="PANTHER" id="PTHR10742">
    <property type="entry name" value="FLAVIN MONOAMINE OXIDASE"/>
    <property type="match status" value="1"/>
</dbReference>
<dbReference type="InterPro" id="IPR002937">
    <property type="entry name" value="Amino_oxidase"/>
</dbReference>
<evidence type="ECO:0000256" key="1">
    <source>
        <dbReference type="SAM" id="MobiDB-lite"/>
    </source>
</evidence>
<name>A0A7S2SPP0_9STRA</name>
<dbReference type="AlphaFoldDB" id="A0A7S2SPP0"/>
<evidence type="ECO:0000313" key="3">
    <source>
        <dbReference type="EMBL" id="CAD9705483.1"/>
    </source>
</evidence>